<keyword evidence="4" id="KW-1185">Reference proteome</keyword>
<sequence length="66" mass="7318">MGFVAGGFLIVIGFVMLLKPRLIWKISDSWKTKNGDEPNEFYLKLVVMVGILLILGGILAILENLV</sequence>
<evidence type="ECO:0000313" key="3">
    <source>
        <dbReference type="EMBL" id="SFO60161.1"/>
    </source>
</evidence>
<feature type="transmembrane region" description="Helical" evidence="1">
    <location>
        <begin position="45"/>
        <end position="62"/>
    </location>
</feature>
<dbReference type="Proteomes" id="UP000198806">
    <property type="component" value="Unassembled WGS sequence"/>
</dbReference>
<feature type="transmembrane region" description="Helical" evidence="1">
    <location>
        <begin position="6"/>
        <end position="24"/>
    </location>
</feature>
<reference evidence="3 4" key="1">
    <citation type="submission" date="2016-10" db="EMBL/GenBank/DDBJ databases">
        <authorList>
            <person name="de Groot N.N."/>
        </authorList>
    </citation>
    <scope>NUCLEOTIDE SEQUENCE [LARGE SCALE GENOMIC DNA]</scope>
    <source>
        <strain evidence="3 4">DSM 1283</strain>
    </source>
</reference>
<accession>A0A1I5IJ66</accession>
<feature type="domain" description="DUF6199" evidence="2">
    <location>
        <begin position="6"/>
        <end position="62"/>
    </location>
</feature>
<dbReference type="RefSeq" id="WP_091688532.1">
    <property type="nucleotide sequence ID" value="NZ_BAABFM010000054.1"/>
</dbReference>
<gene>
    <name evidence="3" type="ORF">SAMN04489757_14525</name>
</gene>
<dbReference type="InterPro" id="IPR045679">
    <property type="entry name" value="DUF6199"/>
</dbReference>
<protein>
    <recommendedName>
        <fullName evidence="2">DUF6199 domain-containing protein</fullName>
    </recommendedName>
</protein>
<evidence type="ECO:0000259" key="2">
    <source>
        <dbReference type="Pfam" id="PF19701"/>
    </source>
</evidence>
<dbReference type="EMBL" id="FOWD01000045">
    <property type="protein sequence ID" value="SFO60161.1"/>
    <property type="molecule type" value="Genomic_DNA"/>
</dbReference>
<dbReference type="OrthoDB" id="1956087at2"/>
<dbReference type="AlphaFoldDB" id="A0A1I5IJ66"/>
<organism evidence="3 4">
    <name type="scientific">Anaerocolumna aminovalerica</name>
    <dbReference type="NCBI Taxonomy" id="1527"/>
    <lineage>
        <taxon>Bacteria</taxon>
        <taxon>Bacillati</taxon>
        <taxon>Bacillota</taxon>
        <taxon>Clostridia</taxon>
        <taxon>Lachnospirales</taxon>
        <taxon>Lachnospiraceae</taxon>
        <taxon>Anaerocolumna</taxon>
    </lineage>
</organism>
<name>A0A1I5IJ66_9FIRM</name>
<dbReference type="Pfam" id="PF19701">
    <property type="entry name" value="DUF6199"/>
    <property type="match status" value="1"/>
</dbReference>
<keyword evidence="1" id="KW-0472">Membrane</keyword>
<evidence type="ECO:0000313" key="4">
    <source>
        <dbReference type="Proteomes" id="UP000198806"/>
    </source>
</evidence>
<proteinExistence type="predicted"/>
<keyword evidence="1" id="KW-1133">Transmembrane helix</keyword>
<evidence type="ECO:0000256" key="1">
    <source>
        <dbReference type="SAM" id="Phobius"/>
    </source>
</evidence>
<keyword evidence="1" id="KW-0812">Transmembrane</keyword>